<protein>
    <submittedName>
        <fullName evidence="2">Uncharacterized protein</fullName>
    </submittedName>
</protein>
<keyword evidence="3" id="KW-1185">Reference proteome</keyword>
<name>A0AAW1RH96_9CHLO</name>
<comment type="caution">
    <text evidence="2">The sequence shown here is derived from an EMBL/GenBank/DDBJ whole genome shotgun (WGS) entry which is preliminary data.</text>
</comment>
<reference evidence="2 3" key="1">
    <citation type="journal article" date="2024" name="Nat. Commun.">
        <title>Phylogenomics reveals the evolutionary origins of lichenization in chlorophyte algae.</title>
        <authorList>
            <person name="Puginier C."/>
            <person name="Libourel C."/>
            <person name="Otte J."/>
            <person name="Skaloud P."/>
            <person name="Haon M."/>
            <person name="Grisel S."/>
            <person name="Petersen M."/>
            <person name="Berrin J.G."/>
            <person name="Delaux P.M."/>
            <person name="Dal Grande F."/>
            <person name="Keller J."/>
        </authorList>
    </citation>
    <scope>NUCLEOTIDE SEQUENCE [LARGE SCALE GENOMIC DNA]</scope>
    <source>
        <strain evidence="2 3">SAG 2145</strain>
    </source>
</reference>
<feature type="region of interest" description="Disordered" evidence="1">
    <location>
        <begin position="332"/>
        <end position="379"/>
    </location>
</feature>
<evidence type="ECO:0000313" key="2">
    <source>
        <dbReference type="EMBL" id="KAK9833033.1"/>
    </source>
</evidence>
<dbReference type="AlphaFoldDB" id="A0AAW1RH96"/>
<dbReference type="EMBL" id="JALJOS010000011">
    <property type="protein sequence ID" value="KAK9833033.1"/>
    <property type="molecule type" value="Genomic_DNA"/>
</dbReference>
<organism evidence="2 3">
    <name type="scientific">Apatococcus lobatus</name>
    <dbReference type="NCBI Taxonomy" id="904363"/>
    <lineage>
        <taxon>Eukaryota</taxon>
        <taxon>Viridiplantae</taxon>
        <taxon>Chlorophyta</taxon>
        <taxon>core chlorophytes</taxon>
        <taxon>Trebouxiophyceae</taxon>
        <taxon>Chlorellales</taxon>
        <taxon>Chlorellaceae</taxon>
        <taxon>Apatococcus</taxon>
    </lineage>
</organism>
<accession>A0AAW1RH96</accession>
<sequence length="726" mass="81295">MQSLSPARGDAFERAVELLREVRTEELSGVTRVSVQDSVASHSINAMTGLHETAQPASSKPRLALATLFDESQNAKWTWLKDRAAQRASGNLPGRGKPYVHQDLPANRIPAADKQDEIQRLLQEQDAASCPDQDSNLQLEEGLLRTFEQSQQQRKKVTALQAWQGAAAEAHSKRQLQQALADAHFRQRTMSCCLSGWLRISSSQHNAKLQLISMAKQHDAAVKFRRYFLMYEAMTIWSRAAKKRQTERHWQDTHLQRQSKIQRLEEALRNPRNAGSTMEATVAAAATQLCIPCVEASKFCFPETVLEAQRAGSSQQDRPEAQKGTRMAVLDEHREEQPQTEHTPTPAQSAASRRLHRLKAARLASKAEEKSTQSASAISTDRLQRLAQKQRAEASQAAAEQQQELFVFQAQLARLHWTRKLVLQYGWEPWVASHQHAQAQWVAAGSHADCHLLCRTLVALREWLHQMQEDAAMQEQALMQQAAVHNDQSLRKRALKRLRAASSSLQANLEEATIFRQRRLLQQVLRAWSETAREKAEQCLLWTMQNIPAAVAQQQRWLLLHGLRLWRAAHQICQAEKAAESRRQQAWQQVNGWLGELQQPSPSPVDNVDVLAAEIDNDQWLKEALLTSPAQLRADVSDGRHIDTWPDGGHADIKSGTQQHHCNNAASMADDSWCRSKQEPFKKGTVGAAASGLTQYTALGDGSLLGCSKADQSGDNGDAWLADLLA</sequence>
<proteinExistence type="predicted"/>
<evidence type="ECO:0000313" key="3">
    <source>
        <dbReference type="Proteomes" id="UP001438707"/>
    </source>
</evidence>
<dbReference type="Proteomes" id="UP001438707">
    <property type="component" value="Unassembled WGS sequence"/>
</dbReference>
<evidence type="ECO:0000256" key="1">
    <source>
        <dbReference type="SAM" id="MobiDB-lite"/>
    </source>
</evidence>
<gene>
    <name evidence="2" type="ORF">WJX74_004843</name>
</gene>